<feature type="domain" description="Tyrosinase copper-binding" evidence="11">
    <location>
        <begin position="398"/>
        <end position="409"/>
    </location>
</feature>
<dbReference type="GO" id="GO:0006582">
    <property type="term" value="P:melanin metabolic process"/>
    <property type="evidence" value="ECO:0007669"/>
    <property type="project" value="UniProtKB-ARBA"/>
</dbReference>
<gene>
    <name evidence="12" type="ORF">WH47_02232</name>
</gene>
<keyword evidence="7" id="KW-0186">Copper</keyword>
<keyword evidence="13" id="KW-1185">Reference proteome</keyword>
<dbReference type="PROSITE" id="PS00209">
    <property type="entry name" value="HEMOCYANIN_1"/>
    <property type="match status" value="1"/>
</dbReference>
<dbReference type="InterPro" id="IPR014756">
    <property type="entry name" value="Ig_E-set"/>
</dbReference>
<dbReference type="InterPro" id="IPR005204">
    <property type="entry name" value="Hemocyanin_N"/>
</dbReference>
<dbReference type="SUPFAM" id="SSF48056">
    <property type="entry name" value="Di-copper centre-containing domain"/>
    <property type="match status" value="1"/>
</dbReference>
<dbReference type="EMBL" id="KQ415067">
    <property type="protein sequence ID" value="KOC58832.1"/>
    <property type="molecule type" value="Genomic_DNA"/>
</dbReference>
<comment type="similarity">
    <text evidence="3">Belongs to the tyrosinase family.</text>
</comment>
<dbReference type="InterPro" id="IPR005203">
    <property type="entry name" value="Hemocyanin_C"/>
</dbReference>
<keyword evidence="9" id="KW-1015">Disulfide bond</keyword>
<dbReference type="STRING" id="597456.A0A0L7QJK9"/>
<name>A0A0L7QJK9_9HYME</name>
<keyword evidence="4" id="KW-0964">Secreted</keyword>
<dbReference type="InterPro" id="IPR037020">
    <property type="entry name" value="Hemocyanin_C_sf"/>
</dbReference>
<comment type="subcellular location">
    <subcellularLocation>
        <location evidence="2">Secreted</location>
    </subcellularLocation>
</comment>
<evidence type="ECO:0000256" key="10">
    <source>
        <dbReference type="SAM" id="MobiDB-lite"/>
    </source>
</evidence>
<dbReference type="OrthoDB" id="8119704at2759"/>
<dbReference type="InterPro" id="IPR013788">
    <property type="entry name" value="Hemocyanin/hexamerin"/>
</dbReference>
<evidence type="ECO:0000313" key="12">
    <source>
        <dbReference type="EMBL" id="KOC58832.1"/>
    </source>
</evidence>
<evidence type="ECO:0000259" key="11">
    <source>
        <dbReference type="PROSITE" id="PS00498"/>
    </source>
</evidence>
<dbReference type="Proteomes" id="UP000053825">
    <property type="component" value="Unassembled WGS sequence"/>
</dbReference>
<evidence type="ECO:0000256" key="7">
    <source>
        <dbReference type="ARBA" id="ARBA00023008"/>
    </source>
</evidence>
<keyword evidence="6" id="KW-0560">Oxidoreductase</keyword>
<dbReference type="InterPro" id="IPR000896">
    <property type="entry name" value="Hemocyanin/hexamerin_mid_dom"/>
</dbReference>
<dbReference type="InterPro" id="IPR008922">
    <property type="entry name" value="Di-copper_centre_dom_sf"/>
</dbReference>
<dbReference type="Pfam" id="PF00372">
    <property type="entry name" value="Hemocyanin_M"/>
    <property type="match status" value="1"/>
</dbReference>
<evidence type="ECO:0000256" key="3">
    <source>
        <dbReference type="ARBA" id="ARBA00009928"/>
    </source>
</evidence>
<dbReference type="PROSITE" id="PS00210">
    <property type="entry name" value="HEMOCYANIN_2"/>
    <property type="match status" value="1"/>
</dbReference>
<evidence type="ECO:0000256" key="9">
    <source>
        <dbReference type="ARBA" id="ARBA00023157"/>
    </source>
</evidence>
<protein>
    <submittedName>
        <fullName evidence="12">Phenoloxidase subunit A3</fullName>
    </submittedName>
</protein>
<evidence type="ECO:0000256" key="5">
    <source>
        <dbReference type="ARBA" id="ARBA00022723"/>
    </source>
</evidence>
<dbReference type="SUPFAM" id="SSF48050">
    <property type="entry name" value="Hemocyanin, N-terminal domain"/>
    <property type="match status" value="1"/>
</dbReference>
<evidence type="ECO:0000256" key="8">
    <source>
        <dbReference type="ARBA" id="ARBA00023033"/>
    </source>
</evidence>
<accession>A0A0L7QJK9</accession>
<dbReference type="GO" id="GO:0004503">
    <property type="term" value="F:tyrosinase activity"/>
    <property type="evidence" value="ECO:0007669"/>
    <property type="project" value="UniProtKB-ARBA"/>
</dbReference>
<evidence type="ECO:0000256" key="2">
    <source>
        <dbReference type="ARBA" id="ARBA00004613"/>
    </source>
</evidence>
<dbReference type="FunFam" id="1.10.1280.10:FF:000004">
    <property type="entry name" value="Hemocyanin subunit 2"/>
    <property type="match status" value="1"/>
</dbReference>
<dbReference type="PRINTS" id="PR00187">
    <property type="entry name" value="HAEMOCYANIN"/>
</dbReference>
<dbReference type="InterPro" id="IPR036697">
    <property type="entry name" value="Hemocyanin_N_sf"/>
</dbReference>
<dbReference type="PANTHER" id="PTHR11511">
    <property type="entry name" value="LARVAL STORAGE PROTEIN/PHENOLOXIDASE"/>
    <property type="match status" value="1"/>
</dbReference>
<dbReference type="Gene3D" id="1.20.1370.10">
    <property type="entry name" value="Hemocyanin, N-terminal domain"/>
    <property type="match status" value="1"/>
</dbReference>
<comment type="cofactor">
    <cofactor evidence="1">
        <name>Cu(2+)</name>
        <dbReference type="ChEBI" id="CHEBI:29036"/>
    </cofactor>
</comment>
<dbReference type="PROSITE" id="PS00498">
    <property type="entry name" value="TYROSINASE_2"/>
    <property type="match status" value="1"/>
</dbReference>
<evidence type="ECO:0000256" key="4">
    <source>
        <dbReference type="ARBA" id="ARBA00022525"/>
    </source>
</evidence>
<evidence type="ECO:0000313" key="13">
    <source>
        <dbReference type="Proteomes" id="UP000053825"/>
    </source>
</evidence>
<keyword evidence="8" id="KW-0503">Monooxygenase</keyword>
<dbReference type="PANTHER" id="PTHR11511:SF4">
    <property type="entry name" value="PHENOLOXIDASE 2-RELATED"/>
    <property type="match status" value="1"/>
</dbReference>
<organism evidence="12 13">
    <name type="scientific">Habropoda laboriosa</name>
    <dbReference type="NCBI Taxonomy" id="597456"/>
    <lineage>
        <taxon>Eukaryota</taxon>
        <taxon>Metazoa</taxon>
        <taxon>Ecdysozoa</taxon>
        <taxon>Arthropoda</taxon>
        <taxon>Hexapoda</taxon>
        <taxon>Insecta</taxon>
        <taxon>Pterygota</taxon>
        <taxon>Neoptera</taxon>
        <taxon>Endopterygota</taxon>
        <taxon>Hymenoptera</taxon>
        <taxon>Apocrita</taxon>
        <taxon>Aculeata</taxon>
        <taxon>Apoidea</taxon>
        <taxon>Anthophila</taxon>
        <taxon>Apidae</taxon>
        <taxon>Habropoda</taxon>
    </lineage>
</organism>
<feature type="region of interest" description="Disordered" evidence="10">
    <location>
        <begin position="737"/>
        <end position="759"/>
    </location>
</feature>
<dbReference type="InterPro" id="IPR002227">
    <property type="entry name" value="Tyrosinase_Cu-bd"/>
</dbReference>
<dbReference type="Pfam" id="PF03723">
    <property type="entry name" value="Hemocyanin_C"/>
    <property type="match status" value="1"/>
</dbReference>
<dbReference type="AlphaFoldDB" id="A0A0L7QJK9"/>
<sequence length="759" mass="86665">MAEDKSGILYLFDRPAEPVYVPKGEKKVAFDIPSDYLPDRYRPVATQVFNRFGDDADTKLQVKQITLPDLSVPMQLGRHQAFSLFIPSHRKLAARLIDIFLGMRTYDDFLSIAVYCRDRLNPNMFIYALSVAILHRPDTRDLPVPPLTEVFPDKYMDSGIFARAREEANVVPAGARVPIEIPRDYTASDLDEEHRVAYWREDVGINLHHWHWHLVYPADANINIVNKDRRGELFYYMHQQIVARYNCERLCNRLSRVKRFLNWREPIPEAYFPKLDSLVASRTWPSRTGGAILKDINRQVDELNFDIQDLERWRDRIYEAIHTGSVINARGERIPLTEKGGIDVLGNMLEASILSPNMNVYGDLHNFGHVAISYVHDPDHRYLESFSIMGDSATAMRDPIFYRWHAFIDDVFQEHKNTLPQYTVQQLDFSGVEITDIRLTNATRKRGTVRIYIAPKQDERGLPFTFRSQKNLMIEMDKFTVNLRPGKNTIERKSTESAVTIPFERTFRNLDENRPTEVGALEAFNFCGCGWPQHMITPKGNKEGFPMELFVMVSDYTGDAVEQEDATGCNDAASFCGLRDRKYPDARSMGYPFDRQPRAGVENLAQFLTGNMANLCRNRRRKNIEGPQHGNRTRDTFGLAAEALRATPATPSLFSLRGFLFGYGGPDTTLGHPVLTFALECPQCNTTQHFRWPQSSRISVSQLFLRDVHKPSHHMFSSHSAWLRVAVDASIPDEPPYVGTDGKILKGDPNGKLNSGPSA</sequence>
<keyword evidence="5" id="KW-0479">Metal-binding</keyword>
<dbReference type="GO" id="GO:0046872">
    <property type="term" value="F:metal ion binding"/>
    <property type="evidence" value="ECO:0007669"/>
    <property type="project" value="UniProtKB-KW"/>
</dbReference>
<dbReference type="Pfam" id="PF03722">
    <property type="entry name" value="Hemocyanin_N"/>
    <property type="match status" value="1"/>
</dbReference>
<reference evidence="12 13" key="1">
    <citation type="submission" date="2015-07" db="EMBL/GenBank/DDBJ databases">
        <title>The genome of Habropoda laboriosa.</title>
        <authorList>
            <person name="Pan H."/>
            <person name="Kapheim K."/>
        </authorList>
    </citation>
    <scope>NUCLEOTIDE SEQUENCE [LARGE SCALE GENOMIC DNA]</scope>
    <source>
        <strain evidence="12">0110345459</strain>
    </source>
</reference>
<dbReference type="Gene3D" id="1.10.1280.10">
    <property type="entry name" value="Di-copper center containing domain from catechol oxidase"/>
    <property type="match status" value="1"/>
</dbReference>
<evidence type="ECO:0000256" key="1">
    <source>
        <dbReference type="ARBA" id="ARBA00001973"/>
    </source>
</evidence>
<proteinExistence type="inferred from homology"/>
<dbReference type="Gene3D" id="2.60.40.1520">
    <property type="entry name" value="Hemocyanin, C-terminal domain"/>
    <property type="match status" value="1"/>
</dbReference>
<dbReference type="GO" id="GO:0005576">
    <property type="term" value="C:extracellular region"/>
    <property type="evidence" value="ECO:0007669"/>
    <property type="project" value="UniProtKB-SubCell"/>
</dbReference>
<evidence type="ECO:0000256" key="6">
    <source>
        <dbReference type="ARBA" id="ARBA00023002"/>
    </source>
</evidence>
<dbReference type="SUPFAM" id="SSF81296">
    <property type="entry name" value="E set domains"/>
    <property type="match status" value="1"/>
</dbReference>